<evidence type="ECO:0000313" key="11">
    <source>
        <dbReference type="Proteomes" id="UP001431926"/>
    </source>
</evidence>
<reference evidence="10" key="1">
    <citation type="submission" date="2022-10" db="EMBL/GenBank/DDBJ databases">
        <title>The complete genomes of actinobacterial strains from the NBC collection.</title>
        <authorList>
            <person name="Joergensen T.S."/>
            <person name="Alvarez Arevalo M."/>
            <person name="Sterndorff E.B."/>
            <person name="Faurdal D."/>
            <person name="Vuksanovic O."/>
            <person name="Mourched A.-S."/>
            <person name="Charusanti P."/>
            <person name="Shaw S."/>
            <person name="Blin K."/>
            <person name="Weber T."/>
        </authorList>
    </citation>
    <scope>NUCLEOTIDE SEQUENCE</scope>
    <source>
        <strain evidence="10">NBC_01436</strain>
    </source>
</reference>
<feature type="transmembrane region" description="Helical" evidence="7">
    <location>
        <begin position="172"/>
        <end position="199"/>
    </location>
</feature>
<dbReference type="CDD" id="cd06261">
    <property type="entry name" value="TM_PBP2"/>
    <property type="match status" value="1"/>
</dbReference>
<name>A0ABZ1ZJD3_STRAQ</name>
<dbReference type="PANTHER" id="PTHR30151:SF0">
    <property type="entry name" value="ABC TRANSPORTER PERMEASE PROTEIN MJ0413-RELATED"/>
    <property type="match status" value="1"/>
</dbReference>
<dbReference type="InterPro" id="IPR035906">
    <property type="entry name" value="MetI-like_sf"/>
</dbReference>
<evidence type="ECO:0000256" key="3">
    <source>
        <dbReference type="ARBA" id="ARBA00022475"/>
    </source>
</evidence>
<keyword evidence="6 7" id="KW-0472">Membrane</keyword>
<keyword evidence="2 7" id="KW-0813">Transport</keyword>
<evidence type="ECO:0000313" key="10">
    <source>
        <dbReference type="EMBL" id="WUX37658.1"/>
    </source>
</evidence>
<dbReference type="Gene3D" id="1.10.3720.10">
    <property type="entry name" value="MetI-like"/>
    <property type="match status" value="1"/>
</dbReference>
<comment type="similarity">
    <text evidence="7">Belongs to the binding-protein-dependent transport system permease family.</text>
</comment>
<protein>
    <submittedName>
        <fullName evidence="10">ABC transporter permease</fullName>
    </submittedName>
</protein>
<evidence type="ECO:0000256" key="7">
    <source>
        <dbReference type="RuleBase" id="RU363032"/>
    </source>
</evidence>
<evidence type="ECO:0000256" key="5">
    <source>
        <dbReference type="ARBA" id="ARBA00022989"/>
    </source>
</evidence>
<evidence type="ECO:0000259" key="9">
    <source>
        <dbReference type="PROSITE" id="PS50928"/>
    </source>
</evidence>
<gene>
    <name evidence="10" type="ORF">OG367_16060</name>
</gene>
<keyword evidence="5 7" id="KW-1133">Transmembrane helix</keyword>
<feature type="transmembrane region" description="Helical" evidence="7">
    <location>
        <begin position="267"/>
        <end position="290"/>
    </location>
</feature>
<organism evidence="10 11">
    <name type="scientific">Streptomyces anulatus</name>
    <name type="common">Streptomyces chrysomallus</name>
    <dbReference type="NCBI Taxonomy" id="1892"/>
    <lineage>
        <taxon>Bacteria</taxon>
        <taxon>Bacillati</taxon>
        <taxon>Actinomycetota</taxon>
        <taxon>Actinomycetes</taxon>
        <taxon>Kitasatosporales</taxon>
        <taxon>Streptomycetaceae</taxon>
        <taxon>Streptomyces</taxon>
    </lineage>
</organism>
<evidence type="ECO:0000256" key="2">
    <source>
        <dbReference type="ARBA" id="ARBA00022448"/>
    </source>
</evidence>
<accession>A0ABZ1ZJD3</accession>
<dbReference type="EMBL" id="CP109491">
    <property type="protein sequence ID" value="WUX37658.1"/>
    <property type="molecule type" value="Genomic_DNA"/>
</dbReference>
<dbReference type="Pfam" id="PF00528">
    <property type="entry name" value="BPD_transp_1"/>
    <property type="match status" value="1"/>
</dbReference>
<feature type="region of interest" description="Disordered" evidence="8">
    <location>
        <begin position="1"/>
        <end position="36"/>
    </location>
</feature>
<dbReference type="InterPro" id="IPR000515">
    <property type="entry name" value="MetI-like"/>
</dbReference>
<evidence type="ECO:0000256" key="1">
    <source>
        <dbReference type="ARBA" id="ARBA00004651"/>
    </source>
</evidence>
<keyword evidence="11" id="KW-1185">Reference proteome</keyword>
<feature type="domain" description="ABC transmembrane type-1" evidence="9">
    <location>
        <begin position="106"/>
        <end position="290"/>
    </location>
</feature>
<feature type="transmembrane region" description="Helical" evidence="7">
    <location>
        <begin position="113"/>
        <end position="134"/>
    </location>
</feature>
<dbReference type="Proteomes" id="UP001431926">
    <property type="component" value="Chromosome"/>
</dbReference>
<proteinExistence type="inferred from homology"/>
<sequence length="300" mass="31639">MPTSPSLRERTAEPPRPSQRVKAGPPNADGGDRRRRPERAALLRRIGLRVLALAVLLGLWQLVTALQLWSPVLVPSPTAVWRALLETSGTHDGVRGYQGHTLIEHLGISLRRIFVGAGAGVVAGLVAGVLMGTLPWVRVVLEPAVAFLRTLPPLAYFSLLIIWFGIDEAPKLWLLAIAAMPPVAVATASAVASAPTALVEAARAIGARRGQVVTSVVLPSALPEILVGVRLAFGIAYSSVVAAETVNGLPGIGGLIRDAQRYNQSDTVVLGLFAIGVSGLLIDAALRLLADRLAPWRSHA</sequence>
<dbReference type="RefSeq" id="WP_329356267.1">
    <property type="nucleotide sequence ID" value="NZ_CP109490.1"/>
</dbReference>
<keyword evidence="3" id="KW-1003">Cell membrane</keyword>
<dbReference type="PANTHER" id="PTHR30151">
    <property type="entry name" value="ALKANE SULFONATE ABC TRANSPORTER-RELATED, MEMBRANE SUBUNIT"/>
    <property type="match status" value="1"/>
</dbReference>
<dbReference type="PROSITE" id="PS50928">
    <property type="entry name" value="ABC_TM1"/>
    <property type="match status" value="1"/>
</dbReference>
<keyword evidence="4 7" id="KW-0812">Transmembrane</keyword>
<comment type="subcellular location">
    <subcellularLocation>
        <location evidence="1 7">Cell membrane</location>
        <topology evidence="1 7">Multi-pass membrane protein</topology>
    </subcellularLocation>
</comment>
<feature type="transmembrane region" description="Helical" evidence="7">
    <location>
        <begin position="46"/>
        <end position="69"/>
    </location>
</feature>
<evidence type="ECO:0000256" key="4">
    <source>
        <dbReference type="ARBA" id="ARBA00022692"/>
    </source>
</evidence>
<dbReference type="SUPFAM" id="SSF161098">
    <property type="entry name" value="MetI-like"/>
    <property type="match status" value="1"/>
</dbReference>
<feature type="transmembrane region" description="Helical" evidence="7">
    <location>
        <begin position="146"/>
        <end position="166"/>
    </location>
</feature>
<evidence type="ECO:0000256" key="6">
    <source>
        <dbReference type="ARBA" id="ARBA00023136"/>
    </source>
</evidence>
<evidence type="ECO:0000256" key="8">
    <source>
        <dbReference type="SAM" id="MobiDB-lite"/>
    </source>
</evidence>